<dbReference type="EMBL" id="JAUHPW010000009">
    <property type="protein sequence ID" value="MDN4476569.1"/>
    <property type="molecule type" value="Genomic_DNA"/>
</dbReference>
<dbReference type="InterPro" id="IPR038396">
    <property type="entry name" value="SpoIIAA-like_sf"/>
</dbReference>
<evidence type="ECO:0000313" key="1">
    <source>
        <dbReference type="EMBL" id="MDN4476569.1"/>
    </source>
</evidence>
<protein>
    <submittedName>
        <fullName evidence="1">STAS/SEC14 domain-containing protein</fullName>
    </submittedName>
</protein>
<name>A0ABT8GD15_9MICO</name>
<dbReference type="InterPro" id="IPR021866">
    <property type="entry name" value="SpoIIAA-like"/>
</dbReference>
<evidence type="ECO:0000313" key="2">
    <source>
        <dbReference type="Proteomes" id="UP001172728"/>
    </source>
</evidence>
<dbReference type="Pfam" id="PF11964">
    <property type="entry name" value="SpoIIAA-like"/>
    <property type="match status" value="1"/>
</dbReference>
<dbReference type="Proteomes" id="UP001172728">
    <property type="component" value="Unassembled WGS sequence"/>
</dbReference>
<dbReference type="InterPro" id="IPR036513">
    <property type="entry name" value="STAS_dom_sf"/>
</dbReference>
<keyword evidence="2" id="KW-1185">Reference proteome</keyword>
<dbReference type="RefSeq" id="WP_301135023.1">
    <property type="nucleotide sequence ID" value="NZ_JAUHPW010000009.1"/>
</dbReference>
<dbReference type="Gene3D" id="3.40.50.10600">
    <property type="entry name" value="SpoIIaa-like domains"/>
    <property type="match status" value="1"/>
</dbReference>
<organism evidence="1 2">
    <name type="scientific">Demequina litoralis</name>
    <dbReference type="NCBI Taxonomy" id="3051660"/>
    <lineage>
        <taxon>Bacteria</taxon>
        <taxon>Bacillati</taxon>
        <taxon>Actinomycetota</taxon>
        <taxon>Actinomycetes</taxon>
        <taxon>Micrococcales</taxon>
        <taxon>Demequinaceae</taxon>
        <taxon>Demequina</taxon>
    </lineage>
</organism>
<proteinExistence type="predicted"/>
<sequence>MPIEQIHDLPAGTLGFRGTGLVSADDYRAALEPAIDAAVEAGGPVNLVYVLGDDFERYSLGAMWEDARLEGVPHRAWGRFALVTEHEVLAEAVHLMSFLFPGELRIFPGRHEAEAIAWASGAED</sequence>
<gene>
    <name evidence="1" type="ORF">QQX09_11950</name>
</gene>
<comment type="caution">
    <text evidence="1">The sequence shown here is derived from an EMBL/GenBank/DDBJ whole genome shotgun (WGS) entry which is preliminary data.</text>
</comment>
<reference evidence="1" key="1">
    <citation type="submission" date="2023-06" db="EMBL/GenBank/DDBJ databases">
        <title>Sysu t00192.</title>
        <authorList>
            <person name="Gao L."/>
            <person name="Fang B.-Z."/>
            <person name="Li W.-J."/>
        </authorList>
    </citation>
    <scope>NUCLEOTIDE SEQUENCE</scope>
    <source>
        <strain evidence="1">SYSU T00192</strain>
    </source>
</reference>
<dbReference type="SUPFAM" id="SSF52091">
    <property type="entry name" value="SpoIIaa-like"/>
    <property type="match status" value="1"/>
</dbReference>
<accession>A0ABT8GD15</accession>